<evidence type="ECO:0008006" key="11">
    <source>
        <dbReference type="Google" id="ProtNLM"/>
    </source>
</evidence>
<evidence type="ECO:0000256" key="4">
    <source>
        <dbReference type="ARBA" id="ARBA00022692"/>
    </source>
</evidence>
<evidence type="ECO:0000256" key="3">
    <source>
        <dbReference type="ARBA" id="ARBA00022679"/>
    </source>
</evidence>
<keyword evidence="5 8" id="KW-1133">Transmembrane helix</keyword>
<evidence type="ECO:0000313" key="9">
    <source>
        <dbReference type="EMBL" id="TWT53913.1"/>
    </source>
</evidence>
<comment type="similarity">
    <text evidence="7">Belongs to the glycosyltransferase 87 family.</text>
</comment>
<sequence length="425" mass="46401">MIAIGIFVFGVGLTIARIGIQYQTPGPFDHDSQGLCDFHNGLYFPTIALLKGLSPYGAEYAASYPVARQIPFFSPSILVLHAPFAMMPLTVAEVTFVSLSVIMLLAIAGLVVRSIDTPIRVDYVFAIAALTVFSRGGHITLFDGYFTFELILATFAAIHYGKTKPWLAAIALAVVSAKPTYILPLGFLLLFRGNVRAIVLGAILSVVTTLGPMLWLAHHEGGGDMVHGIETLVDQISQAQEIHRADQDESPIHSWTRIDLLAVIAKWTGDDPKEALHLIVMGIVLAPVLFLLNRRRRQGIDDGLTGLTGALILTAMLVSLYHQSYDSMLMVAPIAGLVLGANGFWRQFDHRTRFLVAALMLLPLYNYFSTRSLIRILDGGEVMTRIFTSLNGVSLAILLVILLVLGLRYTGSPNRTRFGDQARAA</sequence>
<gene>
    <name evidence="9" type="ORF">Pla22_15470</name>
</gene>
<proteinExistence type="inferred from homology"/>
<evidence type="ECO:0000256" key="6">
    <source>
        <dbReference type="ARBA" id="ARBA00023136"/>
    </source>
</evidence>
<feature type="transmembrane region" description="Helical" evidence="8">
    <location>
        <begin position="197"/>
        <end position="217"/>
    </location>
</feature>
<feature type="transmembrane region" description="Helical" evidence="8">
    <location>
        <begin position="304"/>
        <end position="322"/>
    </location>
</feature>
<feature type="transmembrane region" description="Helical" evidence="8">
    <location>
        <begin position="275"/>
        <end position="292"/>
    </location>
</feature>
<evidence type="ECO:0000256" key="2">
    <source>
        <dbReference type="ARBA" id="ARBA00022475"/>
    </source>
</evidence>
<keyword evidence="2" id="KW-1003">Cell membrane</keyword>
<reference evidence="9 10" key="1">
    <citation type="submission" date="2019-02" db="EMBL/GenBank/DDBJ databases">
        <title>Deep-cultivation of Planctomycetes and their phenomic and genomic characterization uncovers novel biology.</title>
        <authorList>
            <person name="Wiegand S."/>
            <person name="Jogler M."/>
            <person name="Boedeker C."/>
            <person name="Pinto D."/>
            <person name="Vollmers J."/>
            <person name="Rivas-Marin E."/>
            <person name="Kohn T."/>
            <person name="Peeters S.H."/>
            <person name="Heuer A."/>
            <person name="Rast P."/>
            <person name="Oberbeckmann S."/>
            <person name="Bunk B."/>
            <person name="Jeske O."/>
            <person name="Meyerdierks A."/>
            <person name="Storesund J.E."/>
            <person name="Kallscheuer N."/>
            <person name="Luecker S."/>
            <person name="Lage O.M."/>
            <person name="Pohl T."/>
            <person name="Merkel B.J."/>
            <person name="Hornburger P."/>
            <person name="Mueller R.-W."/>
            <person name="Bruemmer F."/>
            <person name="Labrenz M."/>
            <person name="Spormann A.M."/>
            <person name="Op Den Camp H."/>
            <person name="Overmann J."/>
            <person name="Amann R."/>
            <person name="Jetten M.S.M."/>
            <person name="Mascher T."/>
            <person name="Medema M.H."/>
            <person name="Devos D.P."/>
            <person name="Kaster A.-K."/>
            <person name="Ovreas L."/>
            <person name="Rohde M."/>
            <person name="Galperin M.Y."/>
            <person name="Jogler C."/>
        </authorList>
    </citation>
    <scope>NUCLEOTIDE SEQUENCE [LARGE SCALE GENOMIC DNA]</scope>
    <source>
        <strain evidence="9 10">Pla22</strain>
    </source>
</reference>
<feature type="transmembrane region" description="Helical" evidence="8">
    <location>
        <begin position="166"/>
        <end position="190"/>
    </location>
</feature>
<dbReference type="AlphaFoldDB" id="A0A5C5WV63"/>
<feature type="transmembrane region" description="Helical" evidence="8">
    <location>
        <begin position="328"/>
        <end position="345"/>
    </location>
</feature>
<evidence type="ECO:0000256" key="5">
    <source>
        <dbReference type="ARBA" id="ARBA00022989"/>
    </source>
</evidence>
<feature type="transmembrane region" description="Helical" evidence="8">
    <location>
        <begin position="94"/>
        <end position="112"/>
    </location>
</feature>
<dbReference type="Proteomes" id="UP000316598">
    <property type="component" value="Unassembled WGS sequence"/>
</dbReference>
<evidence type="ECO:0000313" key="10">
    <source>
        <dbReference type="Proteomes" id="UP000316598"/>
    </source>
</evidence>
<keyword evidence="4 8" id="KW-0812">Transmembrane</keyword>
<feature type="transmembrane region" description="Helical" evidence="8">
    <location>
        <begin position="124"/>
        <end position="146"/>
    </location>
</feature>
<dbReference type="EMBL" id="SJPI01000001">
    <property type="protein sequence ID" value="TWT53913.1"/>
    <property type="molecule type" value="Genomic_DNA"/>
</dbReference>
<evidence type="ECO:0000256" key="1">
    <source>
        <dbReference type="ARBA" id="ARBA00004651"/>
    </source>
</evidence>
<accession>A0A5C5WV63</accession>
<comment type="caution">
    <text evidence="9">The sequence shown here is derived from an EMBL/GenBank/DDBJ whole genome shotgun (WGS) entry which is preliminary data.</text>
</comment>
<evidence type="ECO:0000256" key="8">
    <source>
        <dbReference type="SAM" id="Phobius"/>
    </source>
</evidence>
<keyword evidence="3" id="KW-0808">Transferase</keyword>
<feature type="transmembrane region" description="Helical" evidence="8">
    <location>
        <begin position="386"/>
        <end position="407"/>
    </location>
</feature>
<feature type="transmembrane region" description="Helical" evidence="8">
    <location>
        <begin position="354"/>
        <end position="374"/>
    </location>
</feature>
<keyword evidence="10" id="KW-1185">Reference proteome</keyword>
<protein>
    <recommendedName>
        <fullName evidence="11">DUF2029 domain-containing protein</fullName>
    </recommendedName>
</protein>
<keyword evidence="6 8" id="KW-0472">Membrane</keyword>
<comment type="subcellular location">
    <subcellularLocation>
        <location evidence="1">Cell membrane</location>
        <topology evidence="1">Multi-pass membrane protein</topology>
    </subcellularLocation>
</comment>
<dbReference type="GO" id="GO:0016758">
    <property type="term" value="F:hexosyltransferase activity"/>
    <property type="evidence" value="ECO:0007669"/>
    <property type="project" value="InterPro"/>
</dbReference>
<organism evidence="9 10">
    <name type="scientific">Rubripirellula amarantea</name>
    <dbReference type="NCBI Taxonomy" id="2527999"/>
    <lineage>
        <taxon>Bacteria</taxon>
        <taxon>Pseudomonadati</taxon>
        <taxon>Planctomycetota</taxon>
        <taxon>Planctomycetia</taxon>
        <taxon>Pirellulales</taxon>
        <taxon>Pirellulaceae</taxon>
        <taxon>Rubripirellula</taxon>
    </lineage>
</organism>
<dbReference type="Pfam" id="PF09594">
    <property type="entry name" value="GT87"/>
    <property type="match status" value="1"/>
</dbReference>
<name>A0A5C5WV63_9BACT</name>
<evidence type="ECO:0000256" key="7">
    <source>
        <dbReference type="ARBA" id="ARBA00024033"/>
    </source>
</evidence>
<dbReference type="GO" id="GO:0005886">
    <property type="term" value="C:plasma membrane"/>
    <property type="evidence" value="ECO:0007669"/>
    <property type="project" value="UniProtKB-SubCell"/>
</dbReference>
<dbReference type="InterPro" id="IPR018584">
    <property type="entry name" value="GT87"/>
</dbReference>